<reference evidence="2" key="1">
    <citation type="submission" date="2016-10" db="EMBL/GenBank/DDBJ databases">
        <authorList>
            <person name="Varghese N."/>
            <person name="Submissions S."/>
        </authorList>
    </citation>
    <scope>NUCLEOTIDE SEQUENCE [LARGE SCALE GENOMIC DNA]</scope>
    <source>
        <strain evidence="2">CGMCC 1.9227</strain>
    </source>
</reference>
<organism evidence="1 2">
    <name type="scientific">Flavobacterium xueshanense</name>
    <dbReference type="NCBI Taxonomy" id="935223"/>
    <lineage>
        <taxon>Bacteria</taxon>
        <taxon>Pseudomonadati</taxon>
        <taxon>Bacteroidota</taxon>
        <taxon>Flavobacteriia</taxon>
        <taxon>Flavobacteriales</taxon>
        <taxon>Flavobacteriaceae</taxon>
        <taxon>Flavobacterium</taxon>
    </lineage>
</organism>
<gene>
    <name evidence="1" type="ORF">SAMN04488131_11855</name>
</gene>
<evidence type="ECO:0000313" key="1">
    <source>
        <dbReference type="EMBL" id="SFF38483.1"/>
    </source>
</evidence>
<dbReference type="Proteomes" id="UP000198596">
    <property type="component" value="Unassembled WGS sequence"/>
</dbReference>
<keyword evidence="2" id="KW-1185">Reference proteome</keyword>
<sequence length="173" mass="20019">MKYILTFSLFFFTSLFFGQNNKTEEPAMFLDSTLVASATMEYVDPNEIESVNVIKKDTTINGVIYRSQIYITSKISKKYDFISLEQIKSEFTKIKNNDVIYMVNGASIKDNIKTFKLDRNYILEVEVTNSEAFYNFRKSDTKFDIINILGKTKENLENKNKILIKGHEAIGIK</sequence>
<dbReference type="EMBL" id="FONQ01000018">
    <property type="protein sequence ID" value="SFF38483.1"/>
    <property type="molecule type" value="Genomic_DNA"/>
</dbReference>
<name>A0A1I2I9Z5_9FLAO</name>
<dbReference type="STRING" id="935223.SAMN04488131_11855"/>
<dbReference type="OrthoDB" id="1341942at2"/>
<evidence type="ECO:0000313" key="2">
    <source>
        <dbReference type="Proteomes" id="UP000198596"/>
    </source>
</evidence>
<proteinExistence type="predicted"/>
<accession>A0A1I2I9Z5</accession>
<protein>
    <submittedName>
        <fullName evidence="1">Uncharacterized protein</fullName>
    </submittedName>
</protein>
<dbReference type="AlphaFoldDB" id="A0A1I2I9Z5"/>
<dbReference type="RefSeq" id="WP_091208163.1">
    <property type="nucleotide sequence ID" value="NZ_FONQ01000018.1"/>
</dbReference>